<dbReference type="KEGG" id="dwd:DSCW_35580"/>
<sequence length="74" mass="8325">MSPNLKLKSEILYRFGSQCKFAKEVGESELLISQVIHGRRKLKRDQAEAWEKALGCGIDVFEPAIKEAPQCSNC</sequence>
<protein>
    <recommendedName>
        <fullName evidence="3">HTH cro/C1-type domain-containing protein</fullName>
    </recommendedName>
</protein>
<dbReference type="CDD" id="cd00093">
    <property type="entry name" value="HTH_XRE"/>
    <property type="match status" value="1"/>
</dbReference>
<evidence type="ECO:0000313" key="1">
    <source>
        <dbReference type="EMBL" id="BBO76141.1"/>
    </source>
</evidence>
<dbReference type="Proteomes" id="UP000427769">
    <property type="component" value="Chromosome"/>
</dbReference>
<evidence type="ECO:0000313" key="2">
    <source>
        <dbReference type="Proteomes" id="UP000427769"/>
    </source>
</evidence>
<name>A0A5K7Z8W2_9BACT</name>
<accession>A0A5K7Z8W2</accession>
<proteinExistence type="predicted"/>
<gene>
    <name evidence="1" type="ORF">DSCW_35580</name>
</gene>
<dbReference type="SUPFAM" id="SSF47413">
    <property type="entry name" value="lambda repressor-like DNA-binding domains"/>
    <property type="match status" value="1"/>
</dbReference>
<organism evidence="1 2">
    <name type="scientific">Desulfosarcina widdelii</name>
    <dbReference type="NCBI Taxonomy" id="947919"/>
    <lineage>
        <taxon>Bacteria</taxon>
        <taxon>Pseudomonadati</taxon>
        <taxon>Thermodesulfobacteriota</taxon>
        <taxon>Desulfobacteria</taxon>
        <taxon>Desulfobacterales</taxon>
        <taxon>Desulfosarcinaceae</taxon>
        <taxon>Desulfosarcina</taxon>
    </lineage>
</organism>
<dbReference type="InterPro" id="IPR010982">
    <property type="entry name" value="Lambda_DNA-bd_dom_sf"/>
</dbReference>
<reference evidence="1 2" key="1">
    <citation type="submission" date="2019-11" db="EMBL/GenBank/DDBJ databases">
        <title>Comparative genomics of hydrocarbon-degrading Desulfosarcina strains.</title>
        <authorList>
            <person name="Watanabe M."/>
            <person name="Kojima H."/>
            <person name="Fukui M."/>
        </authorList>
    </citation>
    <scope>NUCLEOTIDE SEQUENCE [LARGE SCALE GENOMIC DNA]</scope>
    <source>
        <strain evidence="1 2">PP31</strain>
    </source>
</reference>
<dbReference type="GO" id="GO:0003677">
    <property type="term" value="F:DNA binding"/>
    <property type="evidence" value="ECO:0007669"/>
    <property type="project" value="InterPro"/>
</dbReference>
<dbReference type="Gene3D" id="1.10.260.40">
    <property type="entry name" value="lambda repressor-like DNA-binding domains"/>
    <property type="match status" value="1"/>
</dbReference>
<dbReference type="AlphaFoldDB" id="A0A5K7Z8W2"/>
<evidence type="ECO:0008006" key="3">
    <source>
        <dbReference type="Google" id="ProtNLM"/>
    </source>
</evidence>
<dbReference type="EMBL" id="AP021875">
    <property type="protein sequence ID" value="BBO76141.1"/>
    <property type="molecule type" value="Genomic_DNA"/>
</dbReference>
<dbReference type="InterPro" id="IPR001387">
    <property type="entry name" value="Cro/C1-type_HTH"/>
</dbReference>
<keyword evidence="2" id="KW-1185">Reference proteome</keyword>